<sequence>MMPEARSGILLHPPGEQHHCPDPIRDRRACKAEDTYLPSNHMYDGIPTAMCYLQSLQSLRLNSNTLSGPFPSTSGPSSCYFGQLNQGLASQESSSHSGCQQLAVKRNICNSIAALFWDLSCQVCSSLSQHTWCGTSKMYLFYLGLSVSIWGSVICKTLV</sequence>
<evidence type="ECO:0000256" key="1">
    <source>
        <dbReference type="SAM" id="MobiDB-lite"/>
    </source>
</evidence>
<protein>
    <recommendedName>
        <fullName evidence="4">Leucine-rich repeat-containing N-terminal plant-type domain-containing protein</fullName>
    </recommendedName>
</protein>
<evidence type="ECO:0008006" key="4">
    <source>
        <dbReference type="Google" id="ProtNLM"/>
    </source>
</evidence>
<evidence type="ECO:0000313" key="3">
    <source>
        <dbReference type="Proteomes" id="UP000298652"/>
    </source>
</evidence>
<organism evidence="2 3">
    <name type="scientific">Setaria viridis</name>
    <name type="common">Green bristlegrass</name>
    <name type="synonym">Setaria italica subsp. viridis</name>
    <dbReference type="NCBI Taxonomy" id="4556"/>
    <lineage>
        <taxon>Eukaryota</taxon>
        <taxon>Viridiplantae</taxon>
        <taxon>Streptophyta</taxon>
        <taxon>Embryophyta</taxon>
        <taxon>Tracheophyta</taxon>
        <taxon>Spermatophyta</taxon>
        <taxon>Magnoliopsida</taxon>
        <taxon>Liliopsida</taxon>
        <taxon>Poales</taxon>
        <taxon>Poaceae</taxon>
        <taxon>PACMAD clade</taxon>
        <taxon>Panicoideae</taxon>
        <taxon>Panicodae</taxon>
        <taxon>Paniceae</taxon>
        <taxon>Cenchrinae</taxon>
        <taxon>Setaria</taxon>
    </lineage>
</organism>
<dbReference type="Proteomes" id="UP000298652">
    <property type="component" value="Chromosome 8"/>
</dbReference>
<dbReference type="AlphaFoldDB" id="A0A4U6TJ08"/>
<name>A0A4U6TJ08_SETVI</name>
<dbReference type="Gene3D" id="3.80.10.10">
    <property type="entry name" value="Ribonuclease Inhibitor"/>
    <property type="match status" value="1"/>
</dbReference>
<gene>
    <name evidence="2" type="ORF">SEVIR_8G195500v2</name>
</gene>
<dbReference type="InterPro" id="IPR032675">
    <property type="entry name" value="LRR_dom_sf"/>
</dbReference>
<feature type="region of interest" description="Disordered" evidence="1">
    <location>
        <begin position="1"/>
        <end position="22"/>
    </location>
</feature>
<dbReference type="Gramene" id="TKW01682">
    <property type="protein sequence ID" value="TKW01682"/>
    <property type="gene ID" value="SEVIR_8G195500v2"/>
</dbReference>
<dbReference type="EMBL" id="CM016559">
    <property type="protein sequence ID" value="TKW01682.1"/>
    <property type="molecule type" value="Genomic_DNA"/>
</dbReference>
<proteinExistence type="predicted"/>
<reference evidence="2" key="1">
    <citation type="submission" date="2019-03" db="EMBL/GenBank/DDBJ databases">
        <title>WGS assembly of Setaria viridis.</title>
        <authorList>
            <person name="Huang P."/>
            <person name="Jenkins J."/>
            <person name="Grimwood J."/>
            <person name="Barry K."/>
            <person name="Healey A."/>
            <person name="Mamidi S."/>
            <person name="Sreedasyam A."/>
            <person name="Shu S."/>
            <person name="Feldman M."/>
            <person name="Wu J."/>
            <person name="Yu Y."/>
            <person name="Chen C."/>
            <person name="Johnson J."/>
            <person name="Rokhsar D."/>
            <person name="Baxter I."/>
            <person name="Schmutz J."/>
            <person name="Brutnell T."/>
            <person name="Kellogg E."/>
        </authorList>
    </citation>
    <scope>NUCLEOTIDE SEQUENCE [LARGE SCALE GENOMIC DNA]</scope>
</reference>
<evidence type="ECO:0000313" key="2">
    <source>
        <dbReference type="EMBL" id="TKW01682.1"/>
    </source>
</evidence>
<keyword evidence="3" id="KW-1185">Reference proteome</keyword>
<accession>A0A4U6TJ08</accession>